<keyword evidence="2" id="KW-0812">Transmembrane</keyword>
<name>A0A9W8HEW7_9FUNG</name>
<dbReference type="InterPro" id="IPR009003">
    <property type="entry name" value="Peptidase_S1_PA"/>
</dbReference>
<evidence type="ECO:0000256" key="1">
    <source>
        <dbReference type="SAM" id="MobiDB-lite"/>
    </source>
</evidence>
<dbReference type="OrthoDB" id="6147874at2759"/>
<sequence>MRAFWGLLAAAHLAAAGASPRETLGSEDFRPATDYQGALLAKGGAQTTCDVALLGASAGFVAANCLDYAQSTALDASTTYEVLFYDGTAAAVARYPLQLADIHVHPSYNPSTLVDNIAVVQFNQNATKQYTSYVDSTAAAGLTQVYVRRTVAADGGAWNTLATTEQGTDSALCKDYSAQYQASGQWVACTGAVQLSTYSSACQVPYGVMYVRAGSNLLLSALYSYSVVFGNDTCANNIGWLSYYTFLAKYAGFAANVLGRPIDTQPKAPASSGIETMGSIPLVAYPRATTVGGDFYKIQHAPVDDKGPSTPADDDTSSDSTSASISNESGGDGDSADAPQHHGMTTAQKIIVGTVVPIGAIGLAIAAFIAYSAWRSRRQDESWDPYAENSHLQNVALRLNLRDTVVPPPYTPGRAIDDTPLPK</sequence>
<dbReference type="EMBL" id="JANBUL010000115">
    <property type="protein sequence ID" value="KAJ2781092.1"/>
    <property type="molecule type" value="Genomic_DNA"/>
</dbReference>
<evidence type="ECO:0008006" key="6">
    <source>
        <dbReference type="Google" id="ProtNLM"/>
    </source>
</evidence>
<organism evidence="4 5">
    <name type="scientific">Coemansia javaensis</name>
    <dbReference type="NCBI Taxonomy" id="2761396"/>
    <lineage>
        <taxon>Eukaryota</taxon>
        <taxon>Fungi</taxon>
        <taxon>Fungi incertae sedis</taxon>
        <taxon>Zoopagomycota</taxon>
        <taxon>Kickxellomycotina</taxon>
        <taxon>Kickxellomycetes</taxon>
        <taxon>Kickxellales</taxon>
        <taxon>Kickxellaceae</taxon>
        <taxon>Coemansia</taxon>
    </lineage>
</organism>
<protein>
    <recommendedName>
        <fullName evidence="6">Peptidase S1 domain-containing protein</fullName>
    </recommendedName>
</protein>
<gene>
    <name evidence="4" type="ORF">H4R18_003087</name>
</gene>
<proteinExistence type="predicted"/>
<accession>A0A9W8HEW7</accession>
<feature type="chain" id="PRO_5040912875" description="Peptidase S1 domain-containing protein" evidence="3">
    <location>
        <begin position="19"/>
        <end position="423"/>
    </location>
</feature>
<keyword evidence="2" id="KW-0472">Membrane</keyword>
<comment type="caution">
    <text evidence="4">The sequence shown here is derived from an EMBL/GenBank/DDBJ whole genome shotgun (WGS) entry which is preliminary data.</text>
</comment>
<evidence type="ECO:0000313" key="5">
    <source>
        <dbReference type="Proteomes" id="UP001140217"/>
    </source>
</evidence>
<keyword evidence="3" id="KW-0732">Signal</keyword>
<evidence type="ECO:0000256" key="2">
    <source>
        <dbReference type="SAM" id="Phobius"/>
    </source>
</evidence>
<dbReference type="Proteomes" id="UP001140217">
    <property type="component" value="Unassembled WGS sequence"/>
</dbReference>
<feature type="region of interest" description="Disordered" evidence="1">
    <location>
        <begin position="301"/>
        <end position="341"/>
    </location>
</feature>
<dbReference type="AlphaFoldDB" id="A0A9W8HEW7"/>
<dbReference type="SUPFAM" id="SSF50494">
    <property type="entry name" value="Trypsin-like serine proteases"/>
    <property type="match status" value="1"/>
</dbReference>
<feature type="transmembrane region" description="Helical" evidence="2">
    <location>
        <begin position="350"/>
        <end position="374"/>
    </location>
</feature>
<evidence type="ECO:0000313" key="4">
    <source>
        <dbReference type="EMBL" id="KAJ2781092.1"/>
    </source>
</evidence>
<keyword evidence="2" id="KW-1133">Transmembrane helix</keyword>
<evidence type="ECO:0000256" key="3">
    <source>
        <dbReference type="SAM" id="SignalP"/>
    </source>
</evidence>
<feature type="signal peptide" evidence="3">
    <location>
        <begin position="1"/>
        <end position="18"/>
    </location>
</feature>
<reference evidence="4" key="1">
    <citation type="submission" date="2022-07" db="EMBL/GenBank/DDBJ databases">
        <title>Phylogenomic reconstructions and comparative analyses of Kickxellomycotina fungi.</title>
        <authorList>
            <person name="Reynolds N.K."/>
            <person name="Stajich J.E."/>
            <person name="Barry K."/>
            <person name="Grigoriev I.V."/>
            <person name="Crous P."/>
            <person name="Smith M.E."/>
        </authorList>
    </citation>
    <scope>NUCLEOTIDE SEQUENCE</scope>
    <source>
        <strain evidence="4">NBRC 105414</strain>
    </source>
</reference>
<keyword evidence="5" id="KW-1185">Reference proteome</keyword>